<evidence type="ECO:0000256" key="4">
    <source>
        <dbReference type="ARBA" id="ARBA00023163"/>
    </source>
</evidence>
<evidence type="ECO:0000313" key="8">
    <source>
        <dbReference type="Proteomes" id="UP000067626"/>
    </source>
</evidence>
<dbReference type="NCBIfam" id="TIGR02937">
    <property type="entry name" value="sigma70-ECF"/>
    <property type="match status" value="1"/>
</dbReference>
<dbReference type="Gene3D" id="1.10.1740.10">
    <property type="match status" value="1"/>
</dbReference>
<dbReference type="InterPro" id="IPR036388">
    <property type="entry name" value="WH-like_DNA-bd_sf"/>
</dbReference>
<evidence type="ECO:0000313" key="7">
    <source>
        <dbReference type="EMBL" id="AKT40567.1"/>
    </source>
</evidence>
<keyword evidence="8" id="KW-1185">Reference proteome</keyword>
<dbReference type="EMBL" id="CP012159">
    <property type="protein sequence ID" value="AKT40567.1"/>
    <property type="molecule type" value="Genomic_DNA"/>
</dbReference>
<dbReference type="RefSeq" id="WP_245677708.1">
    <property type="nucleotide sequence ID" value="NZ_CP012159.1"/>
</dbReference>
<proteinExistence type="inferred from homology"/>
<dbReference type="Pfam" id="PF04542">
    <property type="entry name" value="Sigma70_r2"/>
    <property type="match status" value="1"/>
</dbReference>
<dbReference type="PANTHER" id="PTHR43133:SF46">
    <property type="entry name" value="RNA POLYMERASE SIGMA-70 FACTOR ECF SUBFAMILY"/>
    <property type="match status" value="1"/>
</dbReference>
<feature type="domain" description="RNA polymerase sigma-70 region 2" evidence="5">
    <location>
        <begin position="42"/>
        <end position="108"/>
    </location>
</feature>
<evidence type="ECO:0000259" key="5">
    <source>
        <dbReference type="Pfam" id="PF04542"/>
    </source>
</evidence>
<reference evidence="7 8" key="1">
    <citation type="submission" date="2015-07" db="EMBL/GenBank/DDBJ databases">
        <title>Genome analysis of myxobacterium Chondromyces crocatus Cm c5 reveals a high potential for natural compound synthesis and the genetic basis for the loss of fruiting body formation.</title>
        <authorList>
            <person name="Zaburannyi N."/>
            <person name="Bunk B."/>
            <person name="Maier J."/>
            <person name="Overmann J."/>
            <person name="Mueller R."/>
        </authorList>
    </citation>
    <scope>NUCLEOTIDE SEQUENCE [LARGE SCALE GENOMIC DNA]</scope>
    <source>
        <strain evidence="7 8">Cm c5</strain>
    </source>
</reference>
<dbReference type="GO" id="GO:0006352">
    <property type="term" value="P:DNA-templated transcription initiation"/>
    <property type="evidence" value="ECO:0007669"/>
    <property type="project" value="InterPro"/>
</dbReference>
<dbReference type="InterPro" id="IPR013325">
    <property type="entry name" value="RNA_pol_sigma_r2"/>
</dbReference>
<dbReference type="Proteomes" id="UP000067626">
    <property type="component" value="Chromosome"/>
</dbReference>
<dbReference type="PANTHER" id="PTHR43133">
    <property type="entry name" value="RNA POLYMERASE ECF-TYPE SIGMA FACTO"/>
    <property type="match status" value="1"/>
</dbReference>
<accession>A0A0K1EIT2</accession>
<dbReference type="Gene3D" id="1.10.10.10">
    <property type="entry name" value="Winged helix-like DNA-binding domain superfamily/Winged helix DNA-binding domain"/>
    <property type="match status" value="1"/>
</dbReference>
<comment type="similarity">
    <text evidence="1">Belongs to the sigma-70 factor family. ECF subfamily.</text>
</comment>
<dbReference type="KEGG" id="ccro:CMC5_047230"/>
<dbReference type="STRING" id="52.CMC5_047230"/>
<sequence length="200" mass="22322">MSVMQLFGALVMPEKGEGRDRGEALLVQRLRRSDPAAVGAVYDQHHAAVRAFARRLLGDEAAAEDLVHEVFVNLPNAMRRFEGNSSLRTFLISIAVNHARHHVRSATRNRAAMARYAREPEASVQDPEHLAHRASLARALAGALDALPMEQRVAFVLFEVDEYTSREAAEIMGVPEATVRTRVFHARQKLRALLEQQGIR</sequence>
<protein>
    <submittedName>
        <fullName evidence="7">RNA polymerase sigma factor</fullName>
    </submittedName>
</protein>
<evidence type="ECO:0000259" key="6">
    <source>
        <dbReference type="Pfam" id="PF08281"/>
    </source>
</evidence>
<keyword evidence="4" id="KW-0804">Transcription</keyword>
<dbReference type="InterPro" id="IPR007627">
    <property type="entry name" value="RNA_pol_sigma70_r2"/>
</dbReference>
<dbReference type="AlphaFoldDB" id="A0A0K1EIT2"/>
<evidence type="ECO:0000256" key="2">
    <source>
        <dbReference type="ARBA" id="ARBA00023015"/>
    </source>
</evidence>
<name>A0A0K1EIT2_CHOCO</name>
<feature type="domain" description="RNA polymerase sigma factor 70 region 4 type 2" evidence="6">
    <location>
        <begin position="138"/>
        <end position="190"/>
    </location>
</feature>
<organism evidence="7 8">
    <name type="scientific">Chondromyces crocatus</name>
    <dbReference type="NCBI Taxonomy" id="52"/>
    <lineage>
        <taxon>Bacteria</taxon>
        <taxon>Pseudomonadati</taxon>
        <taxon>Myxococcota</taxon>
        <taxon>Polyangia</taxon>
        <taxon>Polyangiales</taxon>
        <taxon>Polyangiaceae</taxon>
        <taxon>Chondromyces</taxon>
    </lineage>
</organism>
<dbReference type="SUPFAM" id="SSF88659">
    <property type="entry name" value="Sigma3 and sigma4 domains of RNA polymerase sigma factors"/>
    <property type="match status" value="1"/>
</dbReference>
<gene>
    <name evidence="7" type="ORF">CMC5_047230</name>
</gene>
<dbReference type="InterPro" id="IPR013324">
    <property type="entry name" value="RNA_pol_sigma_r3/r4-like"/>
</dbReference>
<dbReference type="GO" id="GO:0003677">
    <property type="term" value="F:DNA binding"/>
    <property type="evidence" value="ECO:0007669"/>
    <property type="project" value="InterPro"/>
</dbReference>
<dbReference type="GO" id="GO:0016987">
    <property type="term" value="F:sigma factor activity"/>
    <property type="evidence" value="ECO:0007669"/>
    <property type="project" value="UniProtKB-KW"/>
</dbReference>
<evidence type="ECO:0000256" key="1">
    <source>
        <dbReference type="ARBA" id="ARBA00010641"/>
    </source>
</evidence>
<dbReference type="InterPro" id="IPR014284">
    <property type="entry name" value="RNA_pol_sigma-70_dom"/>
</dbReference>
<evidence type="ECO:0000256" key="3">
    <source>
        <dbReference type="ARBA" id="ARBA00023082"/>
    </source>
</evidence>
<dbReference type="InterPro" id="IPR039425">
    <property type="entry name" value="RNA_pol_sigma-70-like"/>
</dbReference>
<dbReference type="InterPro" id="IPR013249">
    <property type="entry name" value="RNA_pol_sigma70_r4_t2"/>
</dbReference>
<keyword evidence="2" id="KW-0805">Transcription regulation</keyword>
<dbReference type="SUPFAM" id="SSF88946">
    <property type="entry name" value="Sigma2 domain of RNA polymerase sigma factors"/>
    <property type="match status" value="1"/>
</dbReference>
<keyword evidence="3" id="KW-0731">Sigma factor</keyword>
<dbReference type="CDD" id="cd06171">
    <property type="entry name" value="Sigma70_r4"/>
    <property type="match status" value="1"/>
</dbReference>
<dbReference type="Pfam" id="PF08281">
    <property type="entry name" value="Sigma70_r4_2"/>
    <property type="match status" value="1"/>
</dbReference>